<evidence type="ECO:0000313" key="2">
    <source>
        <dbReference type="EMBL" id="AZS12593.1"/>
    </source>
</evidence>
<dbReference type="Pfam" id="PF06067">
    <property type="entry name" value="DUF932"/>
    <property type="match status" value="1"/>
</dbReference>
<dbReference type="InterPro" id="IPR026325">
    <property type="entry name" value="DUF932"/>
</dbReference>
<evidence type="ECO:0000313" key="3">
    <source>
        <dbReference type="Proteomes" id="UP000288363"/>
    </source>
</evidence>
<reference evidence="2 3" key="1">
    <citation type="submission" date="2018-12" db="EMBL/GenBank/DDBJ databases">
        <authorList>
            <person name="Almail A."/>
            <person name="Dorhout K.E."/>
            <person name="Johnson J."/>
            <person name="Jorgensen H.J."/>
            <person name="Tolsma S."/>
            <person name="Garlena R.A."/>
            <person name="Russell D.A."/>
            <person name="Pope W.H."/>
            <person name="Jacobs-Sera D."/>
            <person name="Hatfull G.F."/>
        </authorList>
    </citation>
    <scope>NUCLEOTIDE SEQUENCE [LARGE SCALE GENOMIC DNA]</scope>
</reference>
<dbReference type="Proteomes" id="UP000288363">
    <property type="component" value="Segment"/>
</dbReference>
<protein>
    <submittedName>
        <fullName evidence="2">Uncharacterized protein</fullName>
    </submittedName>
</protein>
<proteinExistence type="predicted"/>
<dbReference type="EMBL" id="MK279909">
    <property type="protein sequence ID" value="AZS12593.1"/>
    <property type="molecule type" value="Genomic_DNA"/>
</dbReference>
<sequence>MLTEFRAFLSGLAQLDARLVRESERPAHNRKRNGFEMTQETIPYLHGNCMIGGVIGGAVLLNNGLSAYTDANGVLVVTDSKGQVLPPAMLDAKKHAEIEAARAKQPGWRPPSWWFDGRLEDPKRPSHYAGYLPVSLVKERLLNWQALDGNVKVSTMLDVVDPNGDGTSYIKVPVEFPVSIYKGVIREDKLRDLYESWWATGQVDQDALNAVVLGMHSDEYTQHQLDQTFITETANIIGAAGGELGITSALVLRGGRVASMEISIPEELHDEKTGFAFRPNLVVSTSFNGTLPTSWTRTITATVCDNTLQYALSQAGETGKYKIRHTKNSLVHIRDAVQALGLIHQQADTFTETLRSWSETEVTEKHFQSWLDAMYPVPDVKTEVILSEQGEKIGEKVKTNSQSLVLNKRDRLIQMWDSDPRVVGPEGQWKNSKLALAQLVNTFQHHEQMVKGVKALGGNKLQARVETNAFKALKADRNGESEFAKADRLAMEKLDLILANDEAAQKVAVPVGAPTTKAPAKSRAKKAAASN</sequence>
<dbReference type="KEGG" id="vg:55613016"/>
<name>A0A3S9UQN7_9CAUD</name>
<keyword evidence="3" id="KW-1185">Reference proteome</keyword>
<evidence type="ECO:0000256" key="1">
    <source>
        <dbReference type="SAM" id="MobiDB-lite"/>
    </source>
</evidence>
<feature type="region of interest" description="Disordered" evidence="1">
    <location>
        <begin position="512"/>
        <end position="531"/>
    </location>
</feature>
<gene>
    <name evidence="2" type="primary">57</name>
    <name evidence="2" type="ORF">SEA_DRLUPO_57</name>
</gene>
<organism evidence="2 3">
    <name type="scientific">Mycobacterium phage DrLupo</name>
    <dbReference type="NCBI Taxonomy" id="2499037"/>
    <lineage>
        <taxon>Viruses</taxon>
        <taxon>Duplodnaviria</taxon>
        <taxon>Heunggongvirae</taxon>
        <taxon>Uroviricota</taxon>
        <taxon>Caudoviricetes</taxon>
        <taxon>Barnyardvirus</taxon>
        <taxon>Barnyardvirus drlupo</taxon>
    </lineage>
</organism>
<dbReference type="RefSeq" id="YP_009842755.1">
    <property type="nucleotide sequence ID" value="NC_048743.1"/>
</dbReference>
<dbReference type="GeneID" id="55613016"/>
<accession>A0A3S9UQN7</accession>
<feature type="compositionally biased region" description="Basic residues" evidence="1">
    <location>
        <begin position="520"/>
        <end position="531"/>
    </location>
</feature>